<evidence type="ECO:0000313" key="2">
    <source>
        <dbReference type="Proteomes" id="UP000250028"/>
    </source>
</evidence>
<dbReference type="EMBL" id="UESZ01000004">
    <property type="protein sequence ID" value="SSA59173.1"/>
    <property type="molecule type" value="Genomic_DNA"/>
</dbReference>
<evidence type="ECO:0000313" key="1">
    <source>
        <dbReference type="EMBL" id="SSA59173.1"/>
    </source>
</evidence>
<keyword evidence="2" id="KW-1185">Reference proteome</keyword>
<name>A0A2Y9BN56_9MICO</name>
<accession>A0A2Y9BN56</accession>
<protein>
    <submittedName>
        <fullName evidence="1">Uncharacterized protein</fullName>
    </submittedName>
</protein>
<organism evidence="1 2">
    <name type="scientific">Branchiibius hedensis</name>
    <dbReference type="NCBI Taxonomy" id="672460"/>
    <lineage>
        <taxon>Bacteria</taxon>
        <taxon>Bacillati</taxon>
        <taxon>Actinomycetota</taxon>
        <taxon>Actinomycetes</taxon>
        <taxon>Micrococcales</taxon>
        <taxon>Dermacoccaceae</taxon>
        <taxon>Branchiibius</taxon>
    </lineage>
</organism>
<sequence>MSPLLSVAHVLEAVSVTVLIAPPWCRIDATSRFPAVTDRVMVTDDPDDAVAVVEPTKLKLTMPPTISSCRR</sequence>
<gene>
    <name evidence="1" type="ORF">SAMN04489750_3994</name>
</gene>
<dbReference type="Proteomes" id="UP000250028">
    <property type="component" value="Unassembled WGS sequence"/>
</dbReference>
<dbReference type="AlphaFoldDB" id="A0A2Y9BN56"/>
<proteinExistence type="predicted"/>
<reference evidence="2" key="1">
    <citation type="submission" date="2016-10" db="EMBL/GenBank/DDBJ databases">
        <authorList>
            <person name="Varghese N."/>
            <person name="Submissions S."/>
        </authorList>
    </citation>
    <scope>NUCLEOTIDE SEQUENCE [LARGE SCALE GENOMIC DNA]</scope>
    <source>
        <strain evidence="2">DSM 22951</strain>
    </source>
</reference>